<evidence type="ECO:0000313" key="5">
    <source>
        <dbReference type="Proteomes" id="UP000517106"/>
    </source>
</evidence>
<evidence type="ECO:0000256" key="2">
    <source>
        <dbReference type="SAM" id="Coils"/>
    </source>
</evidence>
<evidence type="ECO:0000313" key="4">
    <source>
        <dbReference type="EMBL" id="MBB1096551.1"/>
    </source>
</evidence>
<sequence length="360" mass="39438">MPPKRNNRHQSRIRRLFATKKRRWGVGIGALLVIIFIITAIQHANKEKDAAKTKYNIMKVTSQADFNLTGKIEPVQTQTLTLPSGKLQGLNVKNGDHVTQGEAILTMHNDNTQDSVAELQADLGKSQRTMNTQQQTVNNLRQQLNGMNRGDEGYADLQNQLNEAQNAYADAQASVNSTQQRLNTASGKVNQTLTAPFSGYVTVDQSKQSEPVVTLYSDTLQFVGQVSEYDYSKLHQSTNLTVKALATNRQANTQVSYLATIPTKSTGNNTKYEVTANVNANKFMAGQTAKASVKQDGVQIPKSAVRHGKVFVVGANDRVRETEVSGHAFNSSYIVTDGVDAGDRIVTNPNSKLKDNAKVD</sequence>
<comment type="similarity">
    <text evidence="1">Belongs to the membrane fusion protein (MFP) (TC 8.A.1) family.</text>
</comment>
<dbReference type="Gene3D" id="1.20.120.330">
    <property type="entry name" value="Nucleotidyltransferases domain 2"/>
    <property type="match status" value="1"/>
</dbReference>
<dbReference type="GO" id="GO:1990281">
    <property type="term" value="C:efflux pump complex"/>
    <property type="evidence" value="ECO:0007669"/>
    <property type="project" value="TreeGrafter"/>
</dbReference>
<evidence type="ECO:0000256" key="3">
    <source>
        <dbReference type="SAM" id="Phobius"/>
    </source>
</evidence>
<evidence type="ECO:0000256" key="1">
    <source>
        <dbReference type="ARBA" id="ARBA00009477"/>
    </source>
</evidence>
<organism evidence="4 5">
    <name type="scientific">Limosilactobacillus rudii</name>
    <dbReference type="NCBI Taxonomy" id="2759755"/>
    <lineage>
        <taxon>Bacteria</taxon>
        <taxon>Bacillati</taxon>
        <taxon>Bacillota</taxon>
        <taxon>Bacilli</taxon>
        <taxon>Lactobacillales</taxon>
        <taxon>Lactobacillaceae</taxon>
        <taxon>Limosilactobacillus</taxon>
    </lineage>
</organism>
<keyword evidence="3" id="KW-0812">Transmembrane</keyword>
<dbReference type="AlphaFoldDB" id="A0A7W3UJ55"/>
<accession>A0A7W3UJ55</accession>
<keyword evidence="3" id="KW-0472">Membrane</keyword>
<dbReference type="GO" id="GO:0015562">
    <property type="term" value="F:efflux transmembrane transporter activity"/>
    <property type="evidence" value="ECO:0007669"/>
    <property type="project" value="TreeGrafter"/>
</dbReference>
<keyword evidence="2" id="KW-0175">Coiled coil</keyword>
<dbReference type="SUPFAM" id="SSF111369">
    <property type="entry name" value="HlyD-like secretion proteins"/>
    <property type="match status" value="1"/>
</dbReference>
<proteinExistence type="inferred from homology"/>
<comment type="caution">
    <text evidence="4">The sequence shown here is derived from an EMBL/GenBank/DDBJ whole genome shotgun (WGS) entry which is preliminary data.</text>
</comment>
<dbReference type="InterPro" id="IPR006143">
    <property type="entry name" value="RND_pump_MFP"/>
</dbReference>
<gene>
    <name evidence="4" type="ORF">H5S09_01000</name>
</gene>
<dbReference type="EMBL" id="JACIVA010000016">
    <property type="protein sequence ID" value="MBB1096551.1"/>
    <property type="molecule type" value="Genomic_DNA"/>
</dbReference>
<name>A0A7W3UJ55_9LACO</name>
<dbReference type="NCBIfam" id="TIGR01730">
    <property type="entry name" value="RND_mfp"/>
    <property type="match status" value="1"/>
</dbReference>
<reference evidence="4 5" key="1">
    <citation type="submission" date="2020-07" db="EMBL/GenBank/DDBJ databases">
        <title>Description of Limosilactobacillus balticus sp. nov., Limosilactobacillus agrestis sp. nov., Limosilactobacillus albertensis sp. nov., Limosilactobacillus rudii sp. nov., Limosilactobacillus fastidiosus sp. nov., five novel Limosilactobacillus species isolated from the vertebrate gastrointestinal tract, and proposal of 6 subspecies of Limosilactobacillus reuteri adapted to the gastrointestinal tract of specific vertebrate hosts.</title>
        <authorList>
            <person name="Li F."/>
            <person name="Cheng C."/>
            <person name="Zheng J."/>
            <person name="Quevedo R.M."/>
            <person name="Li J."/>
            <person name="Roos S."/>
            <person name="Gaenzle M.G."/>
            <person name="Walter J."/>
        </authorList>
    </citation>
    <scope>NUCLEOTIDE SEQUENCE [LARGE SCALE GENOMIC DNA]</scope>
    <source>
        <strain evidence="4 5">STM2_1</strain>
    </source>
</reference>
<feature type="transmembrane region" description="Helical" evidence="3">
    <location>
        <begin position="24"/>
        <end position="44"/>
    </location>
</feature>
<keyword evidence="5" id="KW-1185">Reference proteome</keyword>
<dbReference type="PANTHER" id="PTHR30469">
    <property type="entry name" value="MULTIDRUG RESISTANCE PROTEIN MDTA"/>
    <property type="match status" value="1"/>
</dbReference>
<dbReference type="RefSeq" id="WP_182595170.1">
    <property type="nucleotide sequence ID" value="NZ_JACIVA010000016.1"/>
</dbReference>
<dbReference type="Proteomes" id="UP000517106">
    <property type="component" value="Unassembled WGS sequence"/>
</dbReference>
<keyword evidence="3" id="KW-1133">Transmembrane helix</keyword>
<dbReference type="Gene3D" id="2.40.420.20">
    <property type="match status" value="1"/>
</dbReference>
<feature type="coiled-coil region" evidence="2">
    <location>
        <begin position="123"/>
        <end position="181"/>
    </location>
</feature>
<protein>
    <submittedName>
        <fullName evidence="4">Efflux RND transporter periplasmic adaptor subunit</fullName>
    </submittedName>
</protein>